<proteinExistence type="inferred from homology"/>
<dbReference type="OrthoDB" id="9783509at2"/>
<evidence type="ECO:0000313" key="9">
    <source>
        <dbReference type="Proteomes" id="UP000388235"/>
    </source>
</evidence>
<gene>
    <name evidence="5 8" type="primary">rimM</name>
    <name evidence="8" type="ORF">GH975_09490</name>
</gene>
<keyword evidence="3 5" id="KW-0698">rRNA processing</keyword>
<dbReference type="InterPro" id="IPR011961">
    <property type="entry name" value="RimM"/>
</dbReference>
<dbReference type="NCBIfam" id="TIGR02273">
    <property type="entry name" value="16S_RimM"/>
    <property type="match status" value="1"/>
</dbReference>
<dbReference type="GO" id="GO:0005737">
    <property type="term" value="C:cytoplasm"/>
    <property type="evidence" value="ECO:0007669"/>
    <property type="project" value="UniProtKB-SubCell"/>
</dbReference>
<evidence type="ECO:0000256" key="4">
    <source>
        <dbReference type="ARBA" id="ARBA00023186"/>
    </source>
</evidence>
<comment type="subunit">
    <text evidence="5">Binds ribosomal protein uS19.</text>
</comment>
<dbReference type="RefSeq" id="WP_153714291.1">
    <property type="nucleotide sequence ID" value="NZ_CP045871.1"/>
</dbReference>
<dbReference type="Pfam" id="PF24986">
    <property type="entry name" value="PRC_RimM"/>
    <property type="match status" value="1"/>
</dbReference>
<dbReference type="InterPro" id="IPR056792">
    <property type="entry name" value="PRC_RimM"/>
</dbReference>
<dbReference type="Gene3D" id="2.30.30.240">
    <property type="entry name" value="PRC-barrel domain"/>
    <property type="match status" value="1"/>
</dbReference>
<dbReference type="GO" id="GO:0043022">
    <property type="term" value="F:ribosome binding"/>
    <property type="evidence" value="ECO:0007669"/>
    <property type="project" value="InterPro"/>
</dbReference>
<comment type="subcellular location">
    <subcellularLocation>
        <location evidence="5">Cytoplasm</location>
    </subcellularLocation>
</comment>
<dbReference type="GO" id="GO:0006364">
    <property type="term" value="P:rRNA processing"/>
    <property type="evidence" value="ECO:0007669"/>
    <property type="project" value="UniProtKB-UniRule"/>
</dbReference>
<organism evidence="8 9">
    <name type="scientific">Litorivicinus lipolyticus</name>
    <dbReference type="NCBI Taxonomy" id="418701"/>
    <lineage>
        <taxon>Bacteria</taxon>
        <taxon>Pseudomonadati</taxon>
        <taxon>Pseudomonadota</taxon>
        <taxon>Gammaproteobacteria</taxon>
        <taxon>Oceanospirillales</taxon>
        <taxon>Litorivicinaceae</taxon>
        <taxon>Litorivicinus</taxon>
    </lineage>
</organism>
<keyword evidence="4 5" id="KW-0143">Chaperone</keyword>
<comment type="domain">
    <text evidence="5">The PRC barrel domain binds ribosomal protein uS19.</text>
</comment>
<dbReference type="PANTHER" id="PTHR33692">
    <property type="entry name" value="RIBOSOME MATURATION FACTOR RIMM"/>
    <property type="match status" value="1"/>
</dbReference>
<feature type="domain" description="Ribosome maturation factor RimM PRC barrel" evidence="7">
    <location>
        <begin position="109"/>
        <end position="179"/>
    </location>
</feature>
<evidence type="ECO:0000259" key="6">
    <source>
        <dbReference type="Pfam" id="PF01782"/>
    </source>
</evidence>
<dbReference type="InterPro" id="IPR011033">
    <property type="entry name" value="PRC_barrel-like_sf"/>
</dbReference>
<protein>
    <recommendedName>
        <fullName evidence="5">Ribosome maturation factor RimM</fullName>
    </recommendedName>
</protein>
<dbReference type="InterPro" id="IPR002676">
    <property type="entry name" value="RimM_N"/>
</dbReference>
<dbReference type="AlphaFoldDB" id="A0A5Q2QFM7"/>
<dbReference type="Pfam" id="PF01782">
    <property type="entry name" value="RimM"/>
    <property type="match status" value="1"/>
</dbReference>
<evidence type="ECO:0000256" key="2">
    <source>
        <dbReference type="ARBA" id="ARBA00022517"/>
    </source>
</evidence>
<reference evidence="8 9" key="1">
    <citation type="submission" date="2019-11" db="EMBL/GenBank/DDBJ databases">
        <authorList>
            <person name="Khan S.A."/>
            <person name="Jeon C.O."/>
            <person name="Chun B.H."/>
        </authorList>
    </citation>
    <scope>NUCLEOTIDE SEQUENCE [LARGE SCALE GENOMIC DNA]</scope>
    <source>
        <strain evidence="8 9">IMCC 1097</strain>
    </source>
</reference>
<evidence type="ECO:0000256" key="1">
    <source>
        <dbReference type="ARBA" id="ARBA00022490"/>
    </source>
</evidence>
<keyword evidence="2 5" id="KW-0690">Ribosome biogenesis</keyword>
<evidence type="ECO:0000256" key="3">
    <source>
        <dbReference type="ARBA" id="ARBA00022552"/>
    </source>
</evidence>
<dbReference type="InterPro" id="IPR036976">
    <property type="entry name" value="RimM_N_sf"/>
</dbReference>
<dbReference type="EMBL" id="CP045871">
    <property type="protein sequence ID" value="QGG80787.1"/>
    <property type="molecule type" value="Genomic_DNA"/>
</dbReference>
<comment type="similarity">
    <text evidence="5">Belongs to the RimM family.</text>
</comment>
<keyword evidence="1 5" id="KW-0963">Cytoplasm</keyword>
<sequence length="181" mass="20208">MSDELILIGRIGSPWGIQGFNWIQLFTGEPKQAFNYRPWTLRRPHPVKKGQYLGEDWVLDRPKGKAQAKGWVCKLTPDADRNQAESFKGYEVWVPLNSLPDLDGDDFYHHQLTGCRVVNASGIDLGVVASVMETGANDVLVVAADATSVDDAERLIPWIDSALVSVDIAQRLIKVDWDEAF</sequence>
<dbReference type="GO" id="GO:0042274">
    <property type="term" value="P:ribosomal small subunit biogenesis"/>
    <property type="evidence" value="ECO:0007669"/>
    <property type="project" value="UniProtKB-UniRule"/>
</dbReference>
<evidence type="ECO:0000313" key="8">
    <source>
        <dbReference type="EMBL" id="QGG80787.1"/>
    </source>
</evidence>
<dbReference type="GO" id="GO:0005840">
    <property type="term" value="C:ribosome"/>
    <property type="evidence" value="ECO:0007669"/>
    <property type="project" value="InterPro"/>
</dbReference>
<dbReference type="SUPFAM" id="SSF50447">
    <property type="entry name" value="Translation proteins"/>
    <property type="match status" value="1"/>
</dbReference>
<evidence type="ECO:0000256" key="5">
    <source>
        <dbReference type="HAMAP-Rule" id="MF_00014"/>
    </source>
</evidence>
<dbReference type="SUPFAM" id="SSF50346">
    <property type="entry name" value="PRC-barrel domain"/>
    <property type="match status" value="1"/>
</dbReference>
<dbReference type="InterPro" id="IPR009000">
    <property type="entry name" value="Transl_B-barrel_sf"/>
</dbReference>
<feature type="domain" description="RimM N-terminal" evidence="6">
    <location>
        <begin position="8"/>
        <end position="95"/>
    </location>
</feature>
<comment type="function">
    <text evidence="5">An accessory protein needed during the final step in the assembly of 30S ribosomal subunit, possibly for assembly of the head region. Essential for efficient processing of 16S rRNA. May be needed both before and after RbfA during the maturation of 16S rRNA. It has affinity for free ribosomal 30S subunits but not for 70S ribosomes.</text>
</comment>
<accession>A0A5Q2QFM7</accession>
<keyword evidence="9" id="KW-1185">Reference proteome</keyword>
<name>A0A5Q2QFM7_9GAMM</name>
<evidence type="ECO:0000259" key="7">
    <source>
        <dbReference type="Pfam" id="PF24986"/>
    </source>
</evidence>
<dbReference type="KEGG" id="llp:GH975_09490"/>
<dbReference type="Gene3D" id="2.40.30.60">
    <property type="entry name" value="RimM"/>
    <property type="match status" value="1"/>
</dbReference>
<dbReference type="Proteomes" id="UP000388235">
    <property type="component" value="Chromosome"/>
</dbReference>
<dbReference type="PANTHER" id="PTHR33692:SF1">
    <property type="entry name" value="RIBOSOME MATURATION FACTOR RIMM"/>
    <property type="match status" value="1"/>
</dbReference>
<dbReference type="HAMAP" id="MF_00014">
    <property type="entry name" value="Ribosome_mat_RimM"/>
    <property type="match status" value="1"/>
</dbReference>